<evidence type="ECO:0000313" key="4">
    <source>
        <dbReference type="EMBL" id="PIC26983.1"/>
    </source>
</evidence>
<dbReference type="GO" id="GO:0045454">
    <property type="term" value="P:cell redox homeostasis"/>
    <property type="evidence" value="ECO:0007669"/>
    <property type="project" value="TreeGrafter"/>
</dbReference>
<accession>A0A2G5TIB6</accession>
<comment type="caution">
    <text evidence="4">The sequence shown here is derived from an EMBL/GenBank/DDBJ whole genome shotgun (WGS) entry which is preliminary data.</text>
</comment>
<dbReference type="GO" id="GO:0004791">
    <property type="term" value="F:thioredoxin-disulfide reductase (NADPH) activity"/>
    <property type="evidence" value="ECO:0007669"/>
    <property type="project" value="TreeGrafter"/>
</dbReference>
<dbReference type="PANTHER" id="PTHR13544:SF0">
    <property type="entry name" value="THIOREDOXIN REDUCTASE-LIKE SELENOPROTEIN T"/>
    <property type="match status" value="1"/>
</dbReference>
<evidence type="ECO:0000256" key="2">
    <source>
        <dbReference type="ARBA" id="ARBA00023284"/>
    </source>
</evidence>
<protein>
    <recommendedName>
        <fullName evidence="6">SelT-like protein</fullName>
    </recommendedName>
</protein>
<feature type="transmembrane region" description="Helical" evidence="3">
    <location>
        <begin position="20"/>
        <end position="36"/>
    </location>
</feature>
<evidence type="ECO:0000313" key="5">
    <source>
        <dbReference type="Proteomes" id="UP000230233"/>
    </source>
</evidence>
<dbReference type="OrthoDB" id="60822at2759"/>
<dbReference type="InterPro" id="IPR019389">
    <property type="entry name" value="Selenoprotein_T"/>
</dbReference>
<dbReference type="EMBL" id="PDUG01000005">
    <property type="protein sequence ID" value="PIC26983.1"/>
    <property type="molecule type" value="Genomic_DNA"/>
</dbReference>
<keyword evidence="1" id="KW-0732">Signal</keyword>
<proteinExistence type="predicted"/>
<dbReference type="GO" id="GO:0005789">
    <property type="term" value="C:endoplasmic reticulum membrane"/>
    <property type="evidence" value="ECO:0007669"/>
    <property type="project" value="TreeGrafter"/>
</dbReference>
<dbReference type="Gene3D" id="3.40.30.10">
    <property type="entry name" value="Glutaredoxin"/>
    <property type="match status" value="1"/>
</dbReference>
<keyword evidence="5" id="KW-1185">Reference proteome</keyword>
<evidence type="ECO:0008006" key="6">
    <source>
        <dbReference type="Google" id="ProtNLM"/>
    </source>
</evidence>
<dbReference type="Proteomes" id="UP000230233">
    <property type="component" value="Chromosome V"/>
</dbReference>
<dbReference type="Pfam" id="PF10262">
    <property type="entry name" value="Rdx"/>
    <property type="match status" value="1"/>
</dbReference>
<dbReference type="InterPro" id="IPR011893">
    <property type="entry name" value="Selenoprotein_Rdx-typ"/>
</dbReference>
<reference evidence="5" key="1">
    <citation type="submission" date="2017-10" db="EMBL/GenBank/DDBJ databases">
        <title>Rapid genome shrinkage in a self-fertile nematode reveals novel sperm competition proteins.</title>
        <authorList>
            <person name="Yin D."/>
            <person name="Schwarz E.M."/>
            <person name="Thomas C.G."/>
            <person name="Felde R.L."/>
            <person name="Korf I.F."/>
            <person name="Cutter A.D."/>
            <person name="Schartner C.M."/>
            <person name="Ralston E.J."/>
            <person name="Meyer B.J."/>
            <person name="Haag E.S."/>
        </authorList>
    </citation>
    <scope>NUCLEOTIDE SEQUENCE [LARGE SCALE GENOMIC DNA]</scope>
    <source>
        <strain evidence="5">JU1422</strain>
    </source>
</reference>
<keyword evidence="3" id="KW-1133">Transmembrane helix</keyword>
<sequence>MFLPELVNSVECNTRMSRGAAFIIGLFFFVSIFDIFRANELKNDYLTNEQESEYKAEELNSETQSDKGIPANHKEHFPTLKILYCVSCGYKQAFDEFSGLVAEKYPEMKIQGGNYSPVSWKANLSRVISLTKSSLLIIILTGFNPFESLGFGYPRLLQYAHSNKSSSGLMLFMFANMLETSLSSTGAFEIYMDDSLIWSKIEYGRAPTHEEFMNLIEAKLDK</sequence>
<keyword evidence="2" id="KW-0676">Redox-active center</keyword>
<dbReference type="STRING" id="1611254.A0A2G5TIB6"/>
<dbReference type="SUPFAM" id="SSF52833">
    <property type="entry name" value="Thioredoxin-like"/>
    <property type="match status" value="1"/>
</dbReference>
<dbReference type="AlphaFoldDB" id="A0A2G5TIB6"/>
<gene>
    <name evidence="4" type="primary">Cnig_chr_V.g19383</name>
    <name evidence="4" type="ORF">B9Z55_019383</name>
</gene>
<name>A0A2G5TIB6_9PELO</name>
<evidence type="ECO:0000256" key="1">
    <source>
        <dbReference type="ARBA" id="ARBA00022729"/>
    </source>
</evidence>
<keyword evidence="3" id="KW-0472">Membrane</keyword>
<keyword evidence="3" id="KW-0812">Transmembrane</keyword>
<organism evidence="4 5">
    <name type="scientific">Caenorhabditis nigoni</name>
    <dbReference type="NCBI Taxonomy" id="1611254"/>
    <lineage>
        <taxon>Eukaryota</taxon>
        <taxon>Metazoa</taxon>
        <taxon>Ecdysozoa</taxon>
        <taxon>Nematoda</taxon>
        <taxon>Chromadorea</taxon>
        <taxon>Rhabditida</taxon>
        <taxon>Rhabditina</taxon>
        <taxon>Rhabditomorpha</taxon>
        <taxon>Rhabditoidea</taxon>
        <taxon>Rhabditidae</taxon>
        <taxon>Peloderinae</taxon>
        <taxon>Caenorhabditis</taxon>
    </lineage>
</organism>
<dbReference type="NCBIfam" id="TIGR02174">
    <property type="entry name" value="CXXU_selWTH"/>
    <property type="match status" value="1"/>
</dbReference>
<evidence type="ECO:0000256" key="3">
    <source>
        <dbReference type="SAM" id="Phobius"/>
    </source>
</evidence>
<dbReference type="InterPro" id="IPR036249">
    <property type="entry name" value="Thioredoxin-like_sf"/>
</dbReference>
<dbReference type="PANTHER" id="PTHR13544">
    <property type="entry name" value="SELENOPROTEIN T"/>
    <property type="match status" value="1"/>
</dbReference>